<dbReference type="Proteomes" id="UP000800235">
    <property type="component" value="Unassembled WGS sequence"/>
</dbReference>
<dbReference type="EMBL" id="MU007052">
    <property type="protein sequence ID" value="KAF2428813.1"/>
    <property type="molecule type" value="Genomic_DNA"/>
</dbReference>
<name>A0A9P4TXG0_9PEZI</name>
<keyword evidence="2" id="KW-1185">Reference proteome</keyword>
<proteinExistence type="predicted"/>
<reference evidence="1" key="1">
    <citation type="journal article" date="2020" name="Stud. Mycol.">
        <title>101 Dothideomycetes genomes: a test case for predicting lifestyles and emergence of pathogens.</title>
        <authorList>
            <person name="Haridas S."/>
            <person name="Albert R."/>
            <person name="Binder M."/>
            <person name="Bloem J."/>
            <person name="Labutti K."/>
            <person name="Salamov A."/>
            <person name="Andreopoulos B."/>
            <person name="Baker S."/>
            <person name="Barry K."/>
            <person name="Bills G."/>
            <person name="Bluhm B."/>
            <person name="Cannon C."/>
            <person name="Castanera R."/>
            <person name="Culley D."/>
            <person name="Daum C."/>
            <person name="Ezra D."/>
            <person name="Gonzalez J."/>
            <person name="Henrissat B."/>
            <person name="Kuo A."/>
            <person name="Liang C."/>
            <person name="Lipzen A."/>
            <person name="Lutzoni F."/>
            <person name="Magnuson J."/>
            <person name="Mondo S."/>
            <person name="Nolan M."/>
            <person name="Ohm R."/>
            <person name="Pangilinan J."/>
            <person name="Park H.-J."/>
            <person name="Ramirez L."/>
            <person name="Alfaro M."/>
            <person name="Sun H."/>
            <person name="Tritt A."/>
            <person name="Yoshinaga Y."/>
            <person name="Zwiers L.-H."/>
            <person name="Turgeon B."/>
            <person name="Goodwin S."/>
            <person name="Spatafora J."/>
            <person name="Crous P."/>
            <person name="Grigoriev I."/>
        </authorList>
    </citation>
    <scope>NUCLEOTIDE SEQUENCE</scope>
    <source>
        <strain evidence="1">CBS 130266</strain>
    </source>
</reference>
<sequence length="151" mass="16985">MSQETGKSQRTGGWASRVQCVDSESTPRQIILVPSTTYSVDVQSEELSEGTPRDGENIWTCKLYWESRFMASGAGKFEIFELGEQFFGDANAAKTRRTTSEPGTSTVRAASDSYFEIFYEGKFIIMANNWTLDTYVVFMALQMAARPQIEQ</sequence>
<organism evidence="1 2">
    <name type="scientific">Tothia fuscella</name>
    <dbReference type="NCBI Taxonomy" id="1048955"/>
    <lineage>
        <taxon>Eukaryota</taxon>
        <taxon>Fungi</taxon>
        <taxon>Dikarya</taxon>
        <taxon>Ascomycota</taxon>
        <taxon>Pezizomycotina</taxon>
        <taxon>Dothideomycetes</taxon>
        <taxon>Pleosporomycetidae</taxon>
        <taxon>Venturiales</taxon>
        <taxon>Cylindrosympodiaceae</taxon>
        <taxon>Tothia</taxon>
    </lineage>
</organism>
<comment type="caution">
    <text evidence="1">The sequence shown here is derived from an EMBL/GenBank/DDBJ whole genome shotgun (WGS) entry which is preliminary data.</text>
</comment>
<protein>
    <submittedName>
        <fullName evidence="1">Uncharacterized protein</fullName>
    </submittedName>
</protein>
<accession>A0A9P4TXG0</accession>
<evidence type="ECO:0000313" key="2">
    <source>
        <dbReference type="Proteomes" id="UP000800235"/>
    </source>
</evidence>
<dbReference type="AlphaFoldDB" id="A0A9P4TXG0"/>
<gene>
    <name evidence="1" type="ORF">EJ08DRAFT_662202</name>
</gene>
<evidence type="ECO:0000313" key="1">
    <source>
        <dbReference type="EMBL" id="KAF2428813.1"/>
    </source>
</evidence>